<accession>A0A3L9DP82</accession>
<evidence type="ECO:0000313" key="3">
    <source>
        <dbReference type="Proteomes" id="UP000279194"/>
    </source>
</evidence>
<dbReference type="Pfam" id="PF13380">
    <property type="entry name" value="CoA_binding_2"/>
    <property type="match status" value="1"/>
</dbReference>
<keyword evidence="3" id="KW-1185">Reference proteome</keyword>
<dbReference type="InterPro" id="IPR036291">
    <property type="entry name" value="NAD(P)-bd_dom_sf"/>
</dbReference>
<protein>
    <submittedName>
        <fullName evidence="2">CoA-binding protein</fullName>
    </submittedName>
</protein>
<gene>
    <name evidence="2" type="ORF">EAF07_09635</name>
</gene>
<dbReference type="AlphaFoldDB" id="A0A3L9DP82"/>
<sequence>MTYSFQNPDDATIKTYLKNSKTIAIVGLSNREETAAYRVAAYLKKAGYTIIPVNPKLAGATVLGEKAYASLQDVPVHIDIVDVFRRSEFLPDVAKDFLNTDADIFWAQLGLENQEAETLLRSAGRHHIVMNRCIKIDHAELGVNSL</sequence>
<feature type="domain" description="CoA-binding" evidence="1">
    <location>
        <begin position="17"/>
        <end position="111"/>
    </location>
</feature>
<evidence type="ECO:0000259" key="1">
    <source>
        <dbReference type="SMART" id="SM00881"/>
    </source>
</evidence>
<dbReference type="Proteomes" id="UP000279194">
    <property type="component" value="Unassembled WGS sequence"/>
</dbReference>
<comment type="caution">
    <text evidence="2">The sequence shown here is derived from an EMBL/GenBank/DDBJ whole genome shotgun (WGS) entry which is preliminary data.</text>
</comment>
<dbReference type="InterPro" id="IPR003781">
    <property type="entry name" value="CoA-bd"/>
</dbReference>
<dbReference type="EMBL" id="RCVM01000028">
    <property type="protein sequence ID" value="RLY01419.1"/>
    <property type="molecule type" value="Genomic_DNA"/>
</dbReference>
<dbReference type="SUPFAM" id="SSF51735">
    <property type="entry name" value="NAD(P)-binding Rossmann-fold domains"/>
    <property type="match status" value="1"/>
</dbReference>
<dbReference type="RefSeq" id="WP_121836345.1">
    <property type="nucleotide sequence ID" value="NZ_RCVM01000028.1"/>
</dbReference>
<dbReference type="PANTHER" id="PTHR33303">
    <property type="entry name" value="CYTOPLASMIC PROTEIN-RELATED"/>
    <property type="match status" value="1"/>
</dbReference>
<proteinExistence type="predicted"/>
<name>A0A3L9DP82_9STRE</name>
<dbReference type="OrthoDB" id="9804695at2"/>
<dbReference type="Gene3D" id="3.40.50.720">
    <property type="entry name" value="NAD(P)-binding Rossmann-like Domain"/>
    <property type="match status" value="1"/>
</dbReference>
<dbReference type="SMART" id="SM00881">
    <property type="entry name" value="CoA_binding"/>
    <property type="match status" value="1"/>
</dbReference>
<organism evidence="2 3">
    <name type="scientific">Streptococcus hillyeri</name>
    <dbReference type="NCBI Taxonomy" id="2282420"/>
    <lineage>
        <taxon>Bacteria</taxon>
        <taxon>Bacillati</taxon>
        <taxon>Bacillota</taxon>
        <taxon>Bacilli</taxon>
        <taxon>Lactobacillales</taxon>
        <taxon>Streptococcaceae</taxon>
        <taxon>Streptococcus</taxon>
    </lineage>
</organism>
<dbReference type="PANTHER" id="PTHR33303:SF2">
    <property type="entry name" value="COA-BINDING DOMAIN-CONTAINING PROTEIN"/>
    <property type="match status" value="1"/>
</dbReference>
<reference evidence="2 3" key="1">
    <citation type="submission" date="2018-10" db="EMBL/GenBank/DDBJ databases">
        <title>Streptococcus hillyeri sp. nov., isolated from equine tracheal sample.</title>
        <authorList>
            <person name="Macfadyen A.C."/>
            <person name="Waller A."/>
            <person name="Paterson G.K."/>
        </authorList>
    </citation>
    <scope>NUCLEOTIDE SEQUENCE [LARGE SCALE GENOMIC DNA]</scope>
    <source>
        <strain evidence="2 3">28462</strain>
    </source>
</reference>
<evidence type="ECO:0000313" key="2">
    <source>
        <dbReference type="EMBL" id="RLY01419.1"/>
    </source>
</evidence>